<dbReference type="FunFam" id="1.10.10.60:FF:000141">
    <property type="entry name" value="TetR family transcriptional regulator"/>
    <property type="match status" value="1"/>
</dbReference>
<protein>
    <submittedName>
        <fullName evidence="6">TetR/AcrR family transcriptional regulator</fullName>
    </submittedName>
</protein>
<dbReference type="AlphaFoldDB" id="A0A4V5NXK4"/>
<dbReference type="PRINTS" id="PR00455">
    <property type="entry name" value="HTHTETR"/>
</dbReference>
<dbReference type="Proteomes" id="UP000310477">
    <property type="component" value="Unassembled WGS sequence"/>
</dbReference>
<dbReference type="Pfam" id="PF00440">
    <property type="entry name" value="TetR_N"/>
    <property type="match status" value="1"/>
</dbReference>
<reference evidence="6 7" key="1">
    <citation type="submission" date="2019-04" db="EMBL/GenBank/DDBJ databases">
        <title>Pedobacter sp. AR-2-6 sp. nov., isolated from Arctic soil.</title>
        <authorList>
            <person name="Dahal R.H."/>
            <person name="Kim D.-U."/>
        </authorList>
    </citation>
    <scope>NUCLEOTIDE SEQUENCE [LARGE SCALE GENOMIC DNA]</scope>
    <source>
        <strain evidence="6 7">AR-2-6</strain>
    </source>
</reference>
<dbReference type="PROSITE" id="PS50977">
    <property type="entry name" value="HTH_TETR_2"/>
    <property type="match status" value="1"/>
</dbReference>
<keyword evidence="1" id="KW-0805">Transcription regulation</keyword>
<comment type="caution">
    <text evidence="6">The sequence shown here is derived from an EMBL/GenBank/DDBJ whole genome shotgun (WGS) entry which is preliminary data.</text>
</comment>
<dbReference type="PANTHER" id="PTHR30055:SF234">
    <property type="entry name" value="HTH-TYPE TRANSCRIPTIONAL REGULATOR BETI"/>
    <property type="match status" value="1"/>
</dbReference>
<dbReference type="PANTHER" id="PTHR30055">
    <property type="entry name" value="HTH-TYPE TRANSCRIPTIONAL REGULATOR RUTR"/>
    <property type="match status" value="1"/>
</dbReference>
<dbReference type="SUPFAM" id="SSF46689">
    <property type="entry name" value="Homeodomain-like"/>
    <property type="match status" value="1"/>
</dbReference>
<dbReference type="OrthoDB" id="881297at2"/>
<keyword evidence="3" id="KW-0804">Transcription</keyword>
<dbReference type="InterPro" id="IPR009057">
    <property type="entry name" value="Homeodomain-like_sf"/>
</dbReference>
<dbReference type="InterPro" id="IPR001647">
    <property type="entry name" value="HTH_TetR"/>
</dbReference>
<evidence type="ECO:0000313" key="7">
    <source>
        <dbReference type="Proteomes" id="UP000310477"/>
    </source>
</evidence>
<feature type="domain" description="HTH tetR-type" evidence="5">
    <location>
        <begin position="3"/>
        <end position="63"/>
    </location>
</feature>
<evidence type="ECO:0000256" key="4">
    <source>
        <dbReference type="PROSITE-ProRule" id="PRU00335"/>
    </source>
</evidence>
<dbReference type="Gene3D" id="1.10.357.10">
    <property type="entry name" value="Tetracycline Repressor, domain 2"/>
    <property type="match status" value="1"/>
</dbReference>
<name>A0A4V5NXK4_9SPHI</name>
<dbReference type="GO" id="GO:0003700">
    <property type="term" value="F:DNA-binding transcription factor activity"/>
    <property type="evidence" value="ECO:0007669"/>
    <property type="project" value="TreeGrafter"/>
</dbReference>
<sequence length="208" mass="24652">MRLETKEYIISEADKLFCQFGFKSVTMDDIARQLGISKKTIYQHFTDKNDLVNVLMEARFSNHDCDIKMYAKHGYDAIHEVLLGLDDINEWLITLNPKLFFDMQKYHPDTWLKFMQFKEESLAIGITENMKRGIKEGIYRNDIHIPILTELRLAHTQLIFNEYNAYNKNKYSIPQVMKEMTQHFLFGIVTDKGKIVLEKYINEQLIKQ</sequence>
<dbReference type="GO" id="GO:0000976">
    <property type="term" value="F:transcription cis-regulatory region binding"/>
    <property type="evidence" value="ECO:0007669"/>
    <property type="project" value="TreeGrafter"/>
</dbReference>
<evidence type="ECO:0000256" key="2">
    <source>
        <dbReference type="ARBA" id="ARBA00023125"/>
    </source>
</evidence>
<proteinExistence type="predicted"/>
<evidence type="ECO:0000256" key="1">
    <source>
        <dbReference type="ARBA" id="ARBA00023015"/>
    </source>
</evidence>
<feature type="DNA-binding region" description="H-T-H motif" evidence="4">
    <location>
        <begin position="26"/>
        <end position="45"/>
    </location>
</feature>
<keyword evidence="7" id="KW-1185">Reference proteome</keyword>
<evidence type="ECO:0000313" key="6">
    <source>
        <dbReference type="EMBL" id="TKB99687.1"/>
    </source>
</evidence>
<dbReference type="InterPro" id="IPR050109">
    <property type="entry name" value="HTH-type_TetR-like_transc_reg"/>
</dbReference>
<accession>A0A4V5NXK4</accession>
<keyword evidence="2 4" id="KW-0238">DNA-binding</keyword>
<dbReference type="EMBL" id="SWBO01000006">
    <property type="protein sequence ID" value="TKB99687.1"/>
    <property type="molecule type" value="Genomic_DNA"/>
</dbReference>
<evidence type="ECO:0000256" key="3">
    <source>
        <dbReference type="ARBA" id="ARBA00023163"/>
    </source>
</evidence>
<organism evidence="6 7">
    <name type="scientific">Pedobacter cryotolerans</name>
    <dbReference type="NCBI Taxonomy" id="2571270"/>
    <lineage>
        <taxon>Bacteria</taxon>
        <taxon>Pseudomonadati</taxon>
        <taxon>Bacteroidota</taxon>
        <taxon>Sphingobacteriia</taxon>
        <taxon>Sphingobacteriales</taxon>
        <taxon>Sphingobacteriaceae</taxon>
        <taxon>Pedobacter</taxon>
    </lineage>
</organism>
<evidence type="ECO:0000259" key="5">
    <source>
        <dbReference type="PROSITE" id="PS50977"/>
    </source>
</evidence>
<gene>
    <name evidence="6" type="ORF">FA045_12330</name>
</gene>